<keyword evidence="2" id="KW-1185">Reference proteome</keyword>
<proteinExistence type="predicted"/>
<name>A0A8H6HHM6_9AGAR</name>
<organism evidence="1 2">
    <name type="scientific">Ephemerocybe angulata</name>
    <dbReference type="NCBI Taxonomy" id="980116"/>
    <lineage>
        <taxon>Eukaryota</taxon>
        <taxon>Fungi</taxon>
        <taxon>Dikarya</taxon>
        <taxon>Basidiomycota</taxon>
        <taxon>Agaricomycotina</taxon>
        <taxon>Agaricomycetes</taxon>
        <taxon>Agaricomycetidae</taxon>
        <taxon>Agaricales</taxon>
        <taxon>Agaricineae</taxon>
        <taxon>Psathyrellaceae</taxon>
        <taxon>Ephemerocybe</taxon>
    </lineage>
</organism>
<feature type="non-terminal residue" evidence="1">
    <location>
        <position position="1"/>
    </location>
</feature>
<dbReference type="Proteomes" id="UP000521943">
    <property type="component" value="Unassembled WGS sequence"/>
</dbReference>
<feature type="non-terminal residue" evidence="1">
    <location>
        <position position="89"/>
    </location>
</feature>
<gene>
    <name evidence="1" type="ORF">DFP72DRAFT_922828</name>
</gene>
<accession>A0A8H6HHM6</accession>
<comment type="caution">
    <text evidence="1">The sequence shown here is derived from an EMBL/GenBank/DDBJ whole genome shotgun (WGS) entry which is preliminary data.</text>
</comment>
<sequence>TTSIDIPAHSIYSGCVKNVAAACSSMDLYRDSQVSGPLTASTPPVTAQVDYRSEHQYPHRNLDAQAVQVVGEEIIISVQEIGAFEDDIE</sequence>
<evidence type="ECO:0000313" key="1">
    <source>
        <dbReference type="EMBL" id="KAF6746482.1"/>
    </source>
</evidence>
<dbReference type="AlphaFoldDB" id="A0A8H6HHM6"/>
<protein>
    <submittedName>
        <fullName evidence="1">Uncharacterized protein</fullName>
    </submittedName>
</protein>
<evidence type="ECO:0000313" key="2">
    <source>
        <dbReference type="Proteomes" id="UP000521943"/>
    </source>
</evidence>
<reference evidence="1 2" key="1">
    <citation type="submission" date="2020-07" db="EMBL/GenBank/DDBJ databases">
        <title>Comparative genomics of pyrophilous fungi reveals a link between fire events and developmental genes.</title>
        <authorList>
            <consortium name="DOE Joint Genome Institute"/>
            <person name="Steindorff A.S."/>
            <person name="Carver A."/>
            <person name="Calhoun S."/>
            <person name="Stillman K."/>
            <person name="Liu H."/>
            <person name="Lipzen A."/>
            <person name="Pangilinan J."/>
            <person name="Labutti K."/>
            <person name="Bruns T.D."/>
            <person name="Grigoriev I.V."/>
        </authorList>
    </citation>
    <scope>NUCLEOTIDE SEQUENCE [LARGE SCALE GENOMIC DNA]</scope>
    <source>
        <strain evidence="1 2">CBS 144469</strain>
    </source>
</reference>
<dbReference type="EMBL" id="JACGCI010000092">
    <property type="protein sequence ID" value="KAF6746482.1"/>
    <property type="molecule type" value="Genomic_DNA"/>
</dbReference>